<evidence type="ECO:0000313" key="2">
    <source>
        <dbReference type="Proteomes" id="UP000199533"/>
    </source>
</evidence>
<protein>
    <submittedName>
        <fullName evidence="1">Uncharacterized protein</fullName>
    </submittedName>
</protein>
<organism evidence="1 2">
    <name type="scientific">Nitrosomonas aestuarii</name>
    <dbReference type="NCBI Taxonomy" id="52441"/>
    <lineage>
        <taxon>Bacteria</taxon>
        <taxon>Pseudomonadati</taxon>
        <taxon>Pseudomonadota</taxon>
        <taxon>Betaproteobacteria</taxon>
        <taxon>Nitrosomonadales</taxon>
        <taxon>Nitrosomonadaceae</taxon>
        <taxon>Nitrosomonas</taxon>
    </lineage>
</organism>
<dbReference type="EMBL" id="FOSP01000009">
    <property type="protein sequence ID" value="SFK57204.1"/>
    <property type="molecule type" value="Genomic_DNA"/>
</dbReference>
<keyword evidence="2" id="KW-1185">Reference proteome</keyword>
<gene>
    <name evidence="1" type="ORF">SAMN05216302_100990</name>
</gene>
<name>A0A1I4ALF0_9PROT</name>
<sequence>MIEMMDNSNKQRNRSPSAVKADSLIRRVLRVGDPWNATEVAAGLKRLYSAEESALANEAAGFPVVRQINLKPAQIMRETATSKDMEQARDDVERDLNALVNNNLLKDIQPELSGWANAIRATVSDGTNSARFALDSRQRDNTFAARRSLRDFARLARYVGALSPHVNPYYRRLAQSLDEVGSVLLVMLGEQLAEAGISGSGIVLNAPASELQDRRDAIMQTLRTLIGSKNTAYGNDEWPWGMAAYRELIQRLDRNGQTDLRSILHEDNMARLLDDLLDQATIDGSKGLRAMAASAQVPLQRLQRLFLAANRKIEPEAPPIAAFLSAIQLLLDAFVMGDSASRLIYISRPSILFYGLYGLSTPQGDTQVMLELIQRRGELAARLDCLLDCDCDQNTINAQILSDKALYDIDHVIDLFIQGQQVDGIPEYRMRAFGYANFIYVILNNNHNYVPQILNDEGDSITPNWEFGWEINRIFEKVVKLLWIDRNDLDAESVSLISTIIRTTATEALCQQLLSEDSWRRLVRIMAPSCRSPKVAANLIEAVVGQAMRQIDNSIVVEDAIFNCRNMKVYTPATSEESLDTITDEGLDLRVSLSRGSQG</sequence>
<accession>A0A1I4ALF0</accession>
<dbReference type="Proteomes" id="UP000199533">
    <property type="component" value="Unassembled WGS sequence"/>
</dbReference>
<evidence type="ECO:0000313" key="1">
    <source>
        <dbReference type="EMBL" id="SFK57204.1"/>
    </source>
</evidence>
<dbReference type="STRING" id="52441.SAMN05216302_100990"/>
<proteinExistence type="predicted"/>
<reference evidence="2" key="1">
    <citation type="submission" date="2016-10" db="EMBL/GenBank/DDBJ databases">
        <authorList>
            <person name="Varghese N."/>
            <person name="Submissions S."/>
        </authorList>
    </citation>
    <scope>NUCLEOTIDE SEQUENCE [LARGE SCALE GENOMIC DNA]</scope>
    <source>
        <strain evidence="2">Nm69</strain>
    </source>
</reference>
<dbReference type="AlphaFoldDB" id="A0A1I4ALF0"/>